<dbReference type="RefSeq" id="WP_094091138.1">
    <property type="nucleotide sequence ID" value="NZ_CP016397.1"/>
</dbReference>
<evidence type="ECO:0000313" key="3">
    <source>
        <dbReference type="Proteomes" id="UP000201728"/>
    </source>
</evidence>
<feature type="transmembrane region" description="Helical" evidence="1">
    <location>
        <begin position="112"/>
        <end position="131"/>
    </location>
</feature>
<dbReference type="Pfam" id="PF20589">
    <property type="entry name" value="DUF6790"/>
    <property type="match status" value="1"/>
</dbReference>
<gene>
    <name evidence="2" type="ORF">clem_08035</name>
</gene>
<keyword evidence="1" id="KW-0472">Membrane</keyword>
<dbReference type="InterPro" id="IPR046740">
    <property type="entry name" value="DUF6790"/>
</dbReference>
<proteinExistence type="predicted"/>
<feature type="transmembrane region" description="Helical" evidence="1">
    <location>
        <begin position="43"/>
        <end position="66"/>
    </location>
</feature>
<dbReference type="OrthoDB" id="281633at2"/>
<keyword evidence="1" id="KW-1133">Transmembrane helix</keyword>
<dbReference type="EMBL" id="CP016397">
    <property type="protein sequence ID" value="ASQ46159.1"/>
    <property type="molecule type" value="Genomic_DNA"/>
</dbReference>
<feature type="transmembrane region" description="Helical" evidence="1">
    <location>
        <begin position="86"/>
        <end position="105"/>
    </location>
</feature>
<reference evidence="2 3" key="1">
    <citation type="submission" date="2016-07" db="EMBL/GenBank/DDBJ databases">
        <authorList>
            <person name="Hassler H."/>
        </authorList>
    </citation>
    <scope>NUCLEOTIDE SEQUENCE [LARGE SCALE GENOMIC DNA]</scope>
    <source>
        <strain evidence="2 3">CDC-D5610</strain>
    </source>
</reference>
<evidence type="ECO:0000313" key="2">
    <source>
        <dbReference type="EMBL" id="ASQ46159.1"/>
    </source>
</evidence>
<feature type="transmembrane region" description="Helical" evidence="1">
    <location>
        <begin position="12"/>
        <end position="31"/>
    </location>
</feature>
<dbReference type="AlphaFoldDB" id="A0A222P2U8"/>
<keyword evidence="3" id="KW-1185">Reference proteome</keyword>
<protein>
    <submittedName>
        <fullName evidence="2">Uncharacterized protein</fullName>
    </submittedName>
</protein>
<dbReference type="KEGG" id="lcd:clem_08035"/>
<keyword evidence="1" id="KW-0812">Transmembrane</keyword>
<organism evidence="2 3">
    <name type="scientific">Legionella clemsonensis</name>
    <dbReference type="NCBI Taxonomy" id="1867846"/>
    <lineage>
        <taxon>Bacteria</taxon>
        <taxon>Pseudomonadati</taxon>
        <taxon>Pseudomonadota</taxon>
        <taxon>Gammaproteobacteria</taxon>
        <taxon>Legionellales</taxon>
        <taxon>Legionellaceae</taxon>
        <taxon>Legionella</taxon>
    </lineage>
</organism>
<dbReference type="Proteomes" id="UP000201728">
    <property type="component" value="Chromosome"/>
</dbReference>
<name>A0A222P2U8_9GAMM</name>
<feature type="transmembrane region" description="Helical" evidence="1">
    <location>
        <begin position="143"/>
        <end position="161"/>
    </location>
</feature>
<sequence>MEEIITLALRNFTWTLFILSMIVASLVLLFRPKPLSKAEIIDVLFSYFLLFNVGISYLYNFIMHVFFGDFTAQFIGWAQSPFQLEVGFASLGFSVVGIISFWSGLGFRAATLIGPAMFLWGAAGGHLYQMVTADNFSPGNAGSIFWSDIIIPVIGFILLWLQYKNPKIQH</sequence>
<evidence type="ECO:0000256" key="1">
    <source>
        <dbReference type="SAM" id="Phobius"/>
    </source>
</evidence>
<accession>A0A222P2U8</accession>